<accession>A0A6J5P9K8</accession>
<evidence type="ECO:0000313" key="1">
    <source>
        <dbReference type="EMBL" id="CAB4164214.1"/>
    </source>
</evidence>
<sequence length="60" mass="7241">MSNYTLYNGKFVCHTCKAIVSTLRSYAETKELTWMCKEKHLSKVTLVHKRKKDYEREERK</sequence>
<reference evidence="1" key="1">
    <citation type="submission" date="2020-04" db="EMBL/GenBank/DDBJ databases">
        <authorList>
            <person name="Chiriac C."/>
            <person name="Salcher M."/>
            <person name="Ghai R."/>
            <person name="Kavagutti S V."/>
        </authorList>
    </citation>
    <scope>NUCLEOTIDE SEQUENCE</scope>
</reference>
<organism evidence="1">
    <name type="scientific">uncultured Caudovirales phage</name>
    <dbReference type="NCBI Taxonomy" id="2100421"/>
    <lineage>
        <taxon>Viruses</taxon>
        <taxon>Duplodnaviria</taxon>
        <taxon>Heunggongvirae</taxon>
        <taxon>Uroviricota</taxon>
        <taxon>Caudoviricetes</taxon>
        <taxon>Peduoviridae</taxon>
        <taxon>Maltschvirus</taxon>
        <taxon>Maltschvirus maltsch</taxon>
    </lineage>
</organism>
<dbReference type="EMBL" id="LR796766">
    <property type="protein sequence ID" value="CAB4164214.1"/>
    <property type="molecule type" value="Genomic_DNA"/>
</dbReference>
<proteinExistence type="predicted"/>
<protein>
    <submittedName>
        <fullName evidence="1">Uncharacterized protein</fullName>
    </submittedName>
</protein>
<gene>
    <name evidence="1" type="ORF">UFOVP828_6</name>
</gene>
<name>A0A6J5P9K8_9CAUD</name>